<organism evidence="3 4">
    <name type="scientific">Nitrospirillum iridis</name>
    <dbReference type="NCBI Taxonomy" id="765888"/>
    <lineage>
        <taxon>Bacteria</taxon>
        <taxon>Pseudomonadati</taxon>
        <taxon>Pseudomonadota</taxon>
        <taxon>Alphaproteobacteria</taxon>
        <taxon>Rhodospirillales</taxon>
        <taxon>Azospirillaceae</taxon>
        <taxon>Nitrospirillum</taxon>
    </lineage>
</organism>
<dbReference type="Gene3D" id="2.120.10.10">
    <property type="match status" value="1"/>
</dbReference>
<evidence type="ECO:0000313" key="3">
    <source>
        <dbReference type="EMBL" id="MBB6250317.1"/>
    </source>
</evidence>
<keyword evidence="1" id="KW-1133">Transmembrane helix</keyword>
<name>A0A7X0EB65_9PROT</name>
<evidence type="ECO:0000259" key="2">
    <source>
        <dbReference type="Pfam" id="PF13088"/>
    </source>
</evidence>
<keyword evidence="1" id="KW-0812">Transmembrane</keyword>
<dbReference type="Proteomes" id="UP000539175">
    <property type="component" value="Unassembled WGS sequence"/>
</dbReference>
<comment type="caution">
    <text evidence="3">The sequence shown here is derived from an EMBL/GenBank/DDBJ whole genome shotgun (WGS) entry which is preliminary data.</text>
</comment>
<keyword evidence="1" id="KW-0472">Membrane</keyword>
<evidence type="ECO:0000256" key="1">
    <source>
        <dbReference type="SAM" id="Phobius"/>
    </source>
</evidence>
<dbReference type="AlphaFoldDB" id="A0A7X0EB65"/>
<dbReference type="InterPro" id="IPR011040">
    <property type="entry name" value="Sialidase"/>
</dbReference>
<gene>
    <name evidence="3" type="ORF">FHS74_000858</name>
</gene>
<dbReference type="CDD" id="cd15482">
    <property type="entry name" value="Sialidase_non-viral"/>
    <property type="match status" value="1"/>
</dbReference>
<accession>A0A7X0EB65</accession>
<dbReference type="EMBL" id="JACIIZ010000002">
    <property type="protein sequence ID" value="MBB6250317.1"/>
    <property type="molecule type" value="Genomic_DNA"/>
</dbReference>
<dbReference type="SUPFAM" id="SSF50939">
    <property type="entry name" value="Sialidases"/>
    <property type="match status" value="1"/>
</dbReference>
<proteinExistence type="predicted"/>
<dbReference type="InterPro" id="IPR036278">
    <property type="entry name" value="Sialidase_sf"/>
</dbReference>
<feature type="transmembrane region" description="Helical" evidence="1">
    <location>
        <begin position="12"/>
        <end position="31"/>
    </location>
</feature>
<feature type="domain" description="Sialidase" evidence="2">
    <location>
        <begin position="153"/>
        <end position="359"/>
    </location>
</feature>
<sequence length="383" mass="41197">MRHLTLYRDDRYYASFPAVATLADGTVALLFRRARDQRWFARALGLADQAGLMSVDHVDSRSQHVLLRLDGHTLQPLGAPEVLPPDGEAADQDANLAILPDGRLLLTSFSWYPLAPRLAGAIRAAGGPLVGAADDSGLFLFWGGYARVGDAAGRVWTPHTFLPPLPGQPDLLAGVRPHHGGALRGRAALLPDGGLVQAVYAGGAHGKRGSHLFRADPDATAPDGLRWRPLGPIAHDAAGLGCLVEPALLRTRGGRLMAFHRTAAMGDQMALSVSTDEGQTWAPWRLTTVVGHPFDPLPLPDGRVFLAYGYRHAPYGIRARVYHPDNQQPEDGAEIVLRDDGPGPDLGYPWATLLTDGRVLVVYYFAGVDGIRRIDATVLEMPA</sequence>
<dbReference type="RefSeq" id="WP_184797766.1">
    <property type="nucleotide sequence ID" value="NZ_JACIIZ010000002.1"/>
</dbReference>
<dbReference type="Pfam" id="PF13088">
    <property type="entry name" value="BNR_2"/>
    <property type="match status" value="1"/>
</dbReference>
<keyword evidence="4" id="KW-1185">Reference proteome</keyword>
<protein>
    <recommendedName>
        <fullName evidence="2">Sialidase domain-containing protein</fullName>
    </recommendedName>
</protein>
<evidence type="ECO:0000313" key="4">
    <source>
        <dbReference type="Proteomes" id="UP000539175"/>
    </source>
</evidence>
<reference evidence="3 4" key="1">
    <citation type="submission" date="2020-08" db="EMBL/GenBank/DDBJ databases">
        <title>Genomic Encyclopedia of Type Strains, Phase IV (KMG-IV): sequencing the most valuable type-strain genomes for metagenomic binning, comparative biology and taxonomic classification.</title>
        <authorList>
            <person name="Goeker M."/>
        </authorList>
    </citation>
    <scope>NUCLEOTIDE SEQUENCE [LARGE SCALE GENOMIC DNA]</scope>
    <source>
        <strain evidence="3 4">DSM 22198</strain>
    </source>
</reference>